<organism evidence="2 3">
    <name type="scientific">Prunus yedoensis var. nudiflora</name>
    <dbReference type="NCBI Taxonomy" id="2094558"/>
    <lineage>
        <taxon>Eukaryota</taxon>
        <taxon>Viridiplantae</taxon>
        <taxon>Streptophyta</taxon>
        <taxon>Embryophyta</taxon>
        <taxon>Tracheophyta</taxon>
        <taxon>Spermatophyta</taxon>
        <taxon>Magnoliopsida</taxon>
        <taxon>eudicotyledons</taxon>
        <taxon>Gunneridae</taxon>
        <taxon>Pentapetalae</taxon>
        <taxon>rosids</taxon>
        <taxon>fabids</taxon>
        <taxon>Rosales</taxon>
        <taxon>Rosaceae</taxon>
        <taxon>Amygdaloideae</taxon>
        <taxon>Amygdaleae</taxon>
        <taxon>Prunus</taxon>
    </lineage>
</organism>
<dbReference type="OrthoDB" id="1167091at2759"/>
<keyword evidence="3" id="KW-1185">Reference proteome</keyword>
<dbReference type="Proteomes" id="UP000250321">
    <property type="component" value="Unassembled WGS sequence"/>
</dbReference>
<evidence type="ECO:0000313" key="3">
    <source>
        <dbReference type="Proteomes" id="UP000250321"/>
    </source>
</evidence>
<reference evidence="2 3" key="1">
    <citation type="submission" date="2018-02" db="EMBL/GenBank/DDBJ databases">
        <title>Draft genome of wild Prunus yedoensis var. nudiflora.</title>
        <authorList>
            <person name="Baek S."/>
            <person name="Kim J.-H."/>
            <person name="Choi K."/>
            <person name="Kim G.-B."/>
            <person name="Cho A."/>
            <person name="Jang H."/>
            <person name="Shin C.-H."/>
            <person name="Yu H.-J."/>
            <person name="Mun J.-H."/>
        </authorList>
    </citation>
    <scope>NUCLEOTIDE SEQUENCE [LARGE SCALE GENOMIC DNA]</scope>
    <source>
        <strain evidence="3">cv. Jeju island</strain>
        <tissue evidence="2">Leaf</tissue>
    </source>
</reference>
<evidence type="ECO:0000313" key="2">
    <source>
        <dbReference type="EMBL" id="PQM38649.1"/>
    </source>
</evidence>
<feature type="transmembrane region" description="Helical" evidence="1">
    <location>
        <begin position="15"/>
        <end position="35"/>
    </location>
</feature>
<sequence>MRLLLLDPNADTVRITQQIALLFTLIISSFCLLPYPHPPVTTFIGRELSDYGTWTVELETRSSGSNEQFWWGMIRRLC</sequence>
<keyword evidence="1" id="KW-0812">Transmembrane</keyword>
<proteinExistence type="predicted"/>
<keyword evidence="1" id="KW-0472">Membrane</keyword>
<name>A0A314UV96_PRUYE</name>
<accession>A0A314UV96</accession>
<gene>
    <name evidence="2" type="ORF">Pyn_37056</name>
</gene>
<protein>
    <submittedName>
        <fullName evidence="2">Uncharacterized protein</fullName>
    </submittedName>
</protein>
<comment type="caution">
    <text evidence="2">The sequence shown here is derived from an EMBL/GenBank/DDBJ whole genome shotgun (WGS) entry which is preliminary data.</text>
</comment>
<evidence type="ECO:0000256" key="1">
    <source>
        <dbReference type="SAM" id="Phobius"/>
    </source>
</evidence>
<dbReference type="AlphaFoldDB" id="A0A314UV96"/>
<dbReference type="EMBL" id="PJQY01003295">
    <property type="protein sequence ID" value="PQM38649.1"/>
    <property type="molecule type" value="Genomic_DNA"/>
</dbReference>
<keyword evidence="1" id="KW-1133">Transmembrane helix</keyword>